<proteinExistence type="predicted"/>
<evidence type="ECO:0000313" key="2">
    <source>
        <dbReference type="Proteomes" id="UP000828048"/>
    </source>
</evidence>
<sequence length="1420" mass="159205">MASSEDEGETVPHSVSNYHFVNDKNEPISLSELPVRWNDGEGLDGKRKQIFLHGDADKGLQKIHKQVMAWKFDLSDDEKPLVLVLSKENKWIKLQKPRKSFEETIRTILITVHCLHSVKKNPSLSGKSLWDHLYKVFRSYEIRPSENDLIDHANMISEAVEKDETLAQSKFLVTFLKEKPQKKKALDEEIGAATNFIVDDDMIDEFEESDGSDEEDDLFDSVCAICDNGGDILCCEGRCMRSFHATVEAGADSSCESLGLTNEHVDAIQNFLCKNCQYKRHQCFFCGELGSSDKSSGAEVFPCVSATCGRFYHPHCAAKLLHREIAAEREELQKKIADGESFTCPIHKCSVCKQGENKMDPDLQFAVCRRCPTSYHRKCLPKKIAFEDVVSKGIIQRAWEGLIPNRILIYCLKHELDDELRTPPRNHIQFPDDGQRNKKQVSEKLKKKEEVVQKKRKLDSADACRRSSLEKIQKGVDLSSIKAEDGPKNSVRRSTLPDPSKKRKVGDASVKPLNRSGSIKVTKSTDENRVSLGDQLYNNFFSKGSVSANSRKEDTPPDSQPKQSPTDKPVAKDKGVSLSLDDASKQRILALVKDAGSSITLEKIIERHKMPTTYGYSSRNAVDKSLTLGKVEVSVEAICAALKELEKGCSVEDAKTVCEPGLLNQIIKWKTKLGGYLAPFLNGARYTSLGRHFTKVDKLKEIVDLLHCYVQDGDMMVDFCCGSNDFSLLMKEKLDKIGTRCSYKNYDLVQAKNNFNFEKRDWMTVSPNELPTGSKLIMGLNPPFGKNARDANKFIDKALEFKPKLLILIAPPETERLDKKNPPYDLIWEDDEMLAGKSFYLPGSIDMNNNQLDDWNLTTSLLNLWSRPDFTAKHRAIAQRHGHLSRLQEQTHSETHQEMLVSDKAMEAPDLNGEIPMSSDGHPVQNDVREASVLESHKDGSPSDNKKREVRERSKSSHGKNCSKEDPKKMRRDEAKPGRESSVTSPAFKERGPSQDKERGPSPRSKMYDKHPRLSQPREVSEHSNSSLRKNRSDEDSKKRLPDKGKRGRESSEMSPSSKERGLSQERGQSPRSKSYDKHPRLSPPREVRQHSNSSPVKNRSDKDLKKRQPDRGNRRRESDETSSAFKERGPSQEKGQSPLSEMYDKLPRLSPPIVSRGRSLEDGNFSEPPELGHYLTRYGENRVDEIDRVYSLGHEEHVPGGGRVWPSGASPSRGLDYGHILDYGVRNPAVTEEHVLGGTRGWPSGASPGPGLHYGRSLAYGVGNLAEQFPGYQRETMDNGGHRSYVSELGQTYPSRSDGRLYGQQQQYHDSLGGQRSGRYLGIGDPGLPSPYGPLTPAPGSSYNRMSSTSAMARYLPQLDEMNHTRVNPLAAVPPHHTAGRNGIPDPHAPTAGYRVDSMGFAPGPHRPYPEHNSSGWLN</sequence>
<protein>
    <submittedName>
        <fullName evidence="1">Uncharacterized protein</fullName>
    </submittedName>
</protein>
<accession>A0ACB7XWL6</accession>
<organism evidence="1 2">
    <name type="scientific">Vaccinium darrowii</name>
    <dbReference type="NCBI Taxonomy" id="229202"/>
    <lineage>
        <taxon>Eukaryota</taxon>
        <taxon>Viridiplantae</taxon>
        <taxon>Streptophyta</taxon>
        <taxon>Embryophyta</taxon>
        <taxon>Tracheophyta</taxon>
        <taxon>Spermatophyta</taxon>
        <taxon>Magnoliopsida</taxon>
        <taxon>eudicotyledons</taxon>
        <taxon>Gunneridae</taxon>
        <taxon>Pentapetalae</taxon>
        <taxon>asterids</taxon>
        <taxon>Ericales</taxon>
        <taxon>Ericaceae</taxon>
        <taxon>Vaccinioideae</taxon>
        <taxon>Vaccinieae</taxon>
        <taxon>Vaccinium</taxon>
    </lineage>
</organism>
<dbReference type="EMBL" id="CM037151">
    <property type="protein sequence ID" value="KAH7844935.1"/>
    <property type="molecule type" value="Genomic_DNA"/>
</dbReference>
<comment type="caution">
    <text evidence="1">The sequence shown here is derived from an EMBL/GenBank/DDBJ whole genome shotgun (WGS) entry which is preliminary data.</text>
</comment>
<reference evidence="1 2" key="1">
    <citation type="journal article" date="2021" name="Hortic Res">
        <title>High-quality reference genome and annotation aids understanding of berry development for evergreen blueberry (Vaccinium darrowii).</title>
        <authorList>
            <person name="Yu J."/>
            <person name="Hulse-Kemp A.M."/>
            <person name="Babiker E."/>
            <person name="Staton M."/>
        </authorList>
    </citation>
    <scope>NUCLEOTIDE SEQUENCE [LARGE SCALE GENOMIC DNA]</scope>
    <source>
        <strain evidence="2">cv. NJ 8807/NJ 8810</strain>
        <tissue evidence="1">Young leaf</tissue>
    </source>
</reference>
<gene>
    <name evidence="1" type="ORF">Vadar_033382</name>
</gene>
<keyword evidence="2" id="KW-1185">Reference proteome</keyword>
<evidence type="ECO:0000313" key="1">
    <source>
        <dbReference type="EMBL" id="KAH7844935.1"/>
    </source>
</evidence>
<name>A0ACB7XWL6_9ERIC</name>
<dbReference type="Proteomes" id="UP000828048">
    <property type="component" value="Chromosome 1"/>
</dbReference>